<name>A0A926ESX2_9FIRM</name>
<evidence type="ECO:0000256" key="3">
    <source>
        <dbReference type="ARBA" id="ARBA00022729"/>
    </source>
</evidence>
<dbReference type="Pfam" id="PF13624">
    <property type="entry name" value="SurA_N_3"/>
    <property type="match status" value="1"/>
</dbReference>
<dbReference type="GO" id="GO:0003755">
    <property type="term" value="F:peptidyl-prolyl cis-trans isomerase activity"/>
    <property type="evidence" value="ECO:0007669"/>
    <property type="project" value="UniProtKB-KW"/>
</dbReference>
<dbReference type="InterPro" id="IPR000297">
    <property type="entry name" value="PPIase_PpiC"/>
</dbReference>
<dbReference type="InterPro" id="IPR050245">
    <property type="entry name" value="PrsA_foldase"/>
</dbReference>
<keyword evidence="4 6" id="KW-0697">Rotamase</keyword>
<evidence type="ECO:0000256" key="6">
    <source>
        <dbReference type="PROSITE-ProRule" id="PRU00278"/>
    </source>
</evidence>
<dbReference type="InterPro" id="IPR023058">
    <property type="entry name" value="PPIase_PpiC_CS"/>
</dbReference>
<accession>A0A926ESX2</accession>
<dbReference type="InterPro" id="IPR027304">
    <property type="entry name" value="Trigger_fact/SurA_dom_sf"/>
</dbReference>
<sequence>MNKIDIKKLGILLIVSLITVNFFGCSKPKEGVIAEVNGVDITKEEFNGDYQVYKKIYERLLGEDALQQVGQDGKTLEETLKEDILEKLIMEKLVEKETEGMKITVTDEEIQNKLDDYANQMGGDEKFDEFLLSNNISKDFFKENMRKEILVDKHKENIIKDINISEEDAKKFYEENKDNLILIRASHILVSSEEEGKKILERLKDGEDFATLATLESLDSVSAAQGGDLGYFRKGQMISEFEDAAFSLEIGETSDLIKTEVGYHIIHLEDRKETYEDLKQDIVDMLKEQEYIEKIRELRNKAKVKTI</sequence>
<dbReference type="EC" id="5.2.1.8" evidence="2"/>
<comment type="caution">
    <text evidence="8">The sequence shown here is derived from an EMBL/GenBank/DDBJ whole genome shotgun (WGS) entry which is preliminary data.</text>
</comment>
<keyword evidence="9" id="KW-1185">Reference proteome</keyword>
<evidence type="ECO:0000256" key="1">
    <source>
        <dbReference type="ARBA" id="ARBA00000971"/>
    </source>
</evidence>
<evidence type="ECO:0000313" key="9">
    <source>
        <dbReference type="Proteomes" id="UP000601171"/>
    </source>
</evidence>
<gene>
    <name evidence="8" type="ORF">H8707_06730</name>
</gene>
<comment type="catalytic activity">
    <reaction evidence="1">
        <text>[protein]-peptidylproline (omega=180) = [protein]-peptidylproline (omega=0)</text>
        <dbReference type="Rhea" id="RHEA:16237"/>
        <dbReference type="Rhea" id="RHEA-COMP:10747"/>
        <dbReference type="Rhea" id="RHEA-COMP:10748"/>
        <dbReference type="ChEBI" id="CHEBI:83833"/>
        <dbReference type="ChEBI" id="CHEBI:83834"/>
        <dbReference type="EC" id="5.2.1.8"/>
    </reaction>
</comment>
<dbReference type="Gene3D" id="3.10.50.40">
    <property type="match status" value="1"/>
</dbReference>
<dbReference type="InterPro" id="IPR046357">
    <property type="entry name" value="PPIase_dom_sf"/>
</dbReference>
<dbReference type="PROSITE" id="PS50198">
    <property type="entry name" value="PPIC_PPIASE_2"/>
    <property type="match status" value="1"/>
</dbReference>
<proteinExistence type="predicted"/>
<protein>
    <recommendedName>
        <fullName evidence="2">peptidylprolyl isomerase</fullName>
        <ecNumber evidence="2">5.2.1.8</ecNumber>
    </recommendedName>
</protein>
<evidence type="ECO:0000313" key="8">
    <source>
        <dbReference type="EMBL" id="MBC8587930.1"/>
    </source>
</evidence>
<organism evidence="8 9">
    <name type="scientific">Paratissierella segnis</name>
    <dbReference type="NCBI Taxonomy" id="2763679"/>
    <lineage>
        <taxon>Bacteria</taxon>
        <taxon>Bacillati</taxon>
        <taxon>Bacillota</taxon>
        <taxon>Tissierellia</taxon>
        <taxon>Tissierellales</taxon>
        <taxon>Tissierellaceae</taxon>
        <taxon>Paratissierella</taxon>
    </lineage>
</organism>
<keyword evidence="5 6" id="KW-0413">Isomerase</keyword>
<dbReference type="PANTHER" id="PTHR47245">
    <property type="entry name" value="PEPTIDYLPROLYL ISOMERASE"/>
    <property type="match status" value="1"/>
</dbReference>
<dbReference type="SUPFAM" id="SSF109998">
    <property type="entry name" value="Triger factor/SurA peptide-binding domain-like"/>
    <property type="match status" value="1"/>
</dbReference>
<dbReference type="PROSITE" id="PS01096">
    <property type="entry name" value="PPIC_PPIASE_1"/>
    <property type="match status" value="1"/>
</dbReference>
<dbReference type="Gene3D" id="1.10.4030.10">
    <property type="entry name" value="Porin chaperone SurA, peptide-binding domain"/>
    <property type="match status" value="1"/>
</dbReference>
<evidence type="ECO:0000256" key="4">
    <source>
        <dbReference type="ARBA" id="ARBA00023110"/>
    </source>
</evidence>
<dbReference type="SUPFAM" id="SSF54534">
    <property type="entry name" value="FKBP-like"/>
    <property type="match status" value="1"/>
</dbReference>
<evidence type="ECO:0000259" key="7">
    <source>
        <dbReference type="PROSITE" id="PS50198"/>
    </source>
</evidence>
<dbReference type="Proteomes" id="UP000601171">
    <property type="component" value="Unassembled WGS sequence"/>
</dbReference>
<reference evidence="8" key="1">
    <citation type="submission" date="2020-08" db="EMBL/GenBank/DDBJ databases">
        <title>Genome public.</title>
        <authorList>
            <person name="Liu C."/>
            <person name="Sun Q."/>
        </authorList>
    </citation>
    <scope>NUCLEOTIDE SEQUENCE</scope>
    <source>
        <strain evidence="8">BX21</strain>
    </source>
</reference>
<feature type="domain" description="PpiC" evidence="7">
    <location>
        <begin position="183"/>
        <end position="270"/>
    </location>
</feature>
<dbReference type="PANTHER" id="PTHR47245:SF1">
    <property type="entry name" value="FOLDASE PROTEIN PRSA"/>
    <property type="match status" value="1"/>
</dbReference>
<evidence type="ECO:0000256" key="2">
    <source>
        <dbReference type="ARBA" id="ARBA00013194"/>
    </source>
</evidence>
<dbReference type="EMBL" id="JACRTG010000016">
    <property type="protein sequence ID" value="MBC8587930.1"/>
    <property type="molecule type" value="Genomic_DNA"/>
</dbReference>
<dbReference type="AlphaFoldDB" id="A0A926ESX2"/>
<keyword evidence="3" id="KW-0732">Signal</keyword>
<evidence type="ECO:0000256" key="5">
    <source>
        <dbReference type="ARBA" id="ARBA00023235"/>
    </source>
</evidence>
<dbReference type="Pfam" id="PF13616">
    <property type="entry name" value="Rotamase_3"/>
    <property type="match status" value="1"/>
</dbReference>